<keyword evidence="9" id="KW-1185">Reference proteome</keyword>
<comment type="similarity">
    <text evidence="3">Belongs to the exportin family.</text>
</comment>
<evidence type="ECO:0000256" key="4">
    <source>
        <dbReference type="ARBA" id="ARBA00022448"/>
    </source>
</evidence>
<evidence type="ECO:0000256" key="3">
    <source>
        <dbReference type="ARBA" id="ARBA00009466"/>
    </source>
</evidence>
<dbReference type="GO" id="GO:0005643">
    <property type="term" value="C:nuclear pore"/>
    <property type="evidence" value="ECO:0007669"/>
    <property type="project" value="TreeGrafter"/>
</dbReference>
<evidence type="ECO:0000256" key="1">
    <source>
        <dbReference type="ARBA" id="ARBA00004123"/>
    </source>
</evidence>
<dbReference type="GO" id="GO:0005049">
    <property type="term" value="F:nuclear export signal receptor activity"/>
    <property type="evidence" value="ECO:0007669"/>
    <property type="project" value="InterPro"/>
</dbReference>
<name>A0A238BQ46_9BILA</name>
<dbReference type="AlphaFoldDB" id="A0A238BQ46"/>
<evidence type="ECO:0000313" key="8">
    <source>
        <dbReference type="EMBL" id="OZC07497.1"/>
    </source>
</evidence>
<evidence type="ECO:0000313" key="9">
    <source>
        <dbReference type="Proteomes" id="UP000242913"/>
    </source>
</evidence>
<proteinExistence type="inferred from homology"/>
<sequence length="776" mass="88336">MEVSICENFLRVADLVLSWNFEIHRFPVRINFANEGAPAAALRPPESWKAIFQTDEFLRLFFELHKRVRHNEMLCIHSMNCLIQLSSLMGPVLTDNESVADQNLSTSSTSNFVSAHDRYVSNFIAGFVDIFGSGPLEGEILGFCITVHKLLTYHQILSFPRAKMSFITFVSIIVQCAEHLTPIAMQKALEEDDCIYIESLRNLYNGWWVMLRNNDIIESTSCCPINFEDSTLTIISAFMRTVLSEPYGCRVKVPIQECDEEIDDDREVFKELLNDIGRFFAFYCAQMLPRMFTVVFEKVKQFLSFMERGVNDETLNTWREDMHWTLLLIGFMLTSSDDDGSSHLQNDLVDYFERVSYDEVIDIDSSALFIKACIDSPNTITNPAGVDSLIKIVGAVLAWCSIEHKLLIDRGAEAVSPELVRSSIWLCKDAVEVFVGLIHADCNEVAKSPFLFPCLSTIQIERLPDRHSFIKVLMQIGAMTNDENVKKILYEMVLQPLRERFMVLYKDQASLETDIVDLMDCFGGIAEAACNYNTHFLFEYLSPILTCSIGLLLSHKESQLITNAVLNLFSDVTRRMGIYSDDRNDMIFLYEALLELVRVYRDGQFTRYKVIDADVEEKASDLVILLDILANVLNKDILSIVPSSSSDTTEFAKSGSRVALIALEMLLPIMEDDLLKLPLLCRNFYRFILYFTEMTPQSLESLPETLFISIIECLRHGLKSNFGQEISLISAETVTEIASYFARHTPKNEKAVAHLAVLLERIILDIVKMLTFVGHN</sequence>
<keyword evidence="4" id="KW-0813">Transport</keyword>
<dbReference type="Proteomes" id="UP000242913">
    <property type="component" value="Unassembled WGS sequence"/>
</dbReference>
<keyword evidence="5" id="KW-0963">Cytoplasm</keyword>
<dbReference type="OrthoDB" id="5548448at2759"/>
<accession>A0A238BQ46</accession>
<dbReference type="PANTHER" id="PTHR12596:SF1">
    <property type="entry name" value="EXPORTIN-4"/>
    <property type="match status" value="1"/>
</dbReference>
<dbReference type="GO" id="GO:0005737">
    <property type="term" value="C:cytoplasm"/>
    <property type="evidence" value="ECO:0007669"/>
    <property type="project" value="UniProtKB-SubCell"/>
</dbReference>
<gene>
    <name evidence="8" type="ORF">X798_05491</name>
</gene>
<dbReference type="InterPro" id="IPR011989">
    <property type="entry name" value="ARM-like"/>
</dbReference>
<keyword evidence="7" id="KW-0539">Nucleus</keyword>
<evidence type="ECO:0000256" key="2">
    <source>
        <dbReference type="ARBA" id="ARBA00004496"/>
    </source>
</evidence>
<protein>
    <submittedName>
        <fullName evidence="8">Uncharacterized protein</fullName>
    </submittedName>
</protein>
<dbReference type="GO" id="GO:0006611">
    <property type="term" value="P:protein export from nucleus"/>
    <property type="evidence" value="ECO:0007669"/>
    <property type="project" value="TreeGrafter"/>
</dbReference>
<evidence type="ECO:0000256" key="5">
    <source>
        <dbReference type="ARBA" id="ARBA00022490"/>
    </source>
</evidence>
<dbReference type="InterPro" id="IPR044189">
    <property type="entry name" value="XPO4/7-like"/>
</dbReference>
<comment type="subcellular location">
    <subcellularLocation>
        <location evidence="2">Cytoplasm</location>
    </subcellularLocation>
    <subcellularLocation>
        <location evidence="1">Nucleus</location>
    </subcellularLocation>
</comment>
<reference evidence="8 9" key="1">
    <citation type="submission" date="2015-12" db="EMBL/GenBank/DDBJ databases">
        <title>Draft genome of the nematode, Onchocerca flexuosa.</title>
        <authorList>
            <person name="Mitreva M."/>
        </authorList>
    </citation>
    <scope>NUCLEOTIDE SEQUENCE [LARGE SCALE GENOMIC DNA]</scope>
    <source>
        <strain evidence="8">Red Deer</strain>
    </source>
</reference>
<dbReference type="Gene3D" id="1.25.10.10">
    <property type="entry name" value="Leucine-rich Repeat Variant"/>
    <property type="match status" value="1"/>
</dbReference>
<keyword evidence="6" id="KW-0653">Protein transport</keyword>
<dbReference type="EMBL" id="KZ270030">
    <property type="protein sequence ID" value="OZC07497.1"/>
    <property type="molecule type" value="Genomic_DNA"/>
</dbReference>
<organism evidence="8 9">
    <name type="scientific">Onchocerca flexuosa</name>
    <dbReference type="NCBI Taxonomy" id="387005"/>
    <lineage>
        <taxon>Eukaryota</taxon>
        <taxon>Metazoa</taxon>
        <taxon>Ecdysozoa</taxon>
        <taxon>Nematoda</taxon>
        <taxon>Chromadorea</taxon>
        <taxon>Rhabditida</taxon>
        <taxon>Spirurina</taxon>
        <taxon>Spiruromorpha</taxon>
        <taxon>Filarioidea</taxon>
        <taxon>Onchocercidae</taxon>
        <taxon>Onchocerca</taxon>
    </lineage>
</organism>
<evidence type="ECO:0000256" key="6">
    <source>
        <dbReference type="ARBA" id="ARBA00022927"/>
    </source>
</evidence>
<dbReference type="PANTHER" id="PTHR12596">
    <property type="entry name" value="EXPORTIN 4,7-RELATED"/>
    <property type="match status" value="1"/>
</dbReference>
<evidence type="ECO:0000256" key="7">
    <source>
        <dbReference type="ARBA" id="ARBA00023242"/>
    </source>
</evidence>